<proteinExistence type="predicted"/>
<gene>
    <name evidence="2" type="ORF">ETB97_009143</name>
</gene>
<sequence>MPYSIHCTTTSKNSISTVFKLRRSWEAINCAQPFLGNDPISLPDEGSLHQASGLETLEGYSSDLSETESMHSEDSTELEIQKPRDGSPTYIVSHPWEVVDYHLYLCSVEGGKDTHTRRNGMLVYDGIDCRPVYYSELLEGGFERCNIGEIPRFLFWDLPIADLGPSFNGRHYVLGFDYNSRTLFARHFDWIPDKTDDLWCVWDLGFTMYSVTIPDLVILLDSGLSEDMHVGLGLLSSSPYCIAMGSNDDPGMEIVITILFCQWILDFAEAFFEQDVNTLDIFKRRIAHYMEECRVILARASYRAWFALRDGYRKAACQRNSFIDKFTSDLFTFSKSIESGSLKNQSWRAPSLETCNLLRHKDRVQRRAKTEQRLESLFTIPDNYTPPGRPQEVLERMVIKTKESLAAFRPAETHRTRPSCQYESFPLHPWSSMSSKTLKFKDEELEVTEHHGIPLSLLLKRIMDLIETRPELDSPENRACFGELLNELGLGVKQRSMDDPSVPPKLGSGNDSLKLEVYSMIQPKALLTHHLRSRLALD</sequence>
<dbReference type="EMBL" id="SPNV01000043">
    <property type="protein sequence ID" value="KAF5863857.1"/>
    <property type="molecule type" value="Genomic_DNA"/>
</dbReference>
<comment type="caution">
    <text evidence="2">The sequence shown here is derived from an EMBL/GenBank/DDBJ whole genome shotgun (WGS) entry which is preliminary data.</text>
</comment>
<evidence type="ECO:0000313" key="2">
    <source>
        <dbReference type="EMBL" id="KAF5863857.1"/>
    </source>
</evidence>
<dbReference type="AlphaFoldDB" id="A0A8H6A8S6"/>
<keyword evidence="3" id="KW-1185">Reference proteome</keyword>
<feature type="region of interest" description="Disordered" evidence="1">
    <location>
        <begin position="62"/>
        <end position="85"/>
    </location>
</feature>
<accession>A0A8H6A8S6</accession>
<evidence type="ECO:0000313" key="3">
    <source>
        <dbReference type="Proteomes" id="UP000541154"/>
    </source>
</evidence>
<name>A0A8H6A8S6_PETAA</name>
<dbReference type="Proteomes" id="UP000541154">
    <property type="component" value="Unassembled WGS sequence"/>
</dbReference>
<evidence type="ECO:0000256" key="1">
    <source>
        <dbReference type="SAM" id="MobiDB-lite"/>
    </source>
</evidence>
<protein>
    <submittedName>
        <fullName evidence="2">Uncharacterized protein</fullName>
    </submittedName>
</protein>
<feature type="compositionally biased region" description="Basic and acidic residues" evidence="1">
    <location>
        <begin position="68"/>
        <end position="85"/>
    </location>
</feature>
<organism evidence="2 3">
    <name type="scientific">Petromyces alliaceus</name>
    <name type="common">Aspergillus alliaceus</name>
    <dbReference type="NCBI Taxonomy" id="209559"/>
    <lineage>
        <taxon>Eukaryota</taxon>
        <taxon>Fungi</taxon>
        <taxon>Dikarya</taxon>
        <taxon>Ascomycota</taxon>
        <taxon>Pezizomycotina</taxon>
        <taxon>Eurotiomycetes</taxon>
        <taxon>Eurotiomycetidae</taxon>
        <taxon>Eurotiales</taxon>
        <taxon>Aspergillaceae</taxon>
        <taxon>Aspergillus</taxon>
        <taxon>Aspergillus subgen. Circumdati</taxon>
    </lineage>
</organism>
<reference evidence="2 3" key="1">
    <citation type="submission" date="2019-04" db="EMBL/GenBank/DDBJ databases">
        <title>Aspergillus burnettii sp. nov., novel species from soil in southeast Queensland.</title>
        <authorList>
            <person name="Gilchrist C.L.M."/>
            <person name="Pitt J.I."/>
            <person name="Lange L."/>
            <person name="Lacey H.J."/>
            <person name="Vuong D."/>
            <person name="Midgley D.J."/>
            <person name="Greenfield P."/>
            <person name="Bradbury M."/>
            <person name="Lacey E."/>
            <person name="Busk P.K."/>
            <person name="Pilgaard B."/>
            <person name="Chooi Y.H."/>
            <person name="Piggott A.M."/>
        </authorList>
    </citation>
    <scope>NUCLEOTIDE SEQUENCE [LARGE SCALE GENOMIC DNA]</scope>
    <source>
        <strain evidence="2 3">FRR 5400</strain>
    </source>
</reference>